<evidence type="ECO:0000256" key="5">
    <source>
        <dbReference type="ARBA" id="ARBA00023163"/>
    </source>
</evidence>
<dbReference type="Pfam" id="PF08668">
    <property type="entry name" value="HDOD"/>
    <property type="match status" value="1"/>
</dbReference>
<comment type="caution">
    <text evidence="6">Lacks conserved residue(s) required for the propagation of feature annotation.</text>
</comment>
<dbReference type="Pfam" id="PF00072">
    <property type="entry name" value="Response_reg"/>
    <property type="match status" value="1"/>
</dbReference>
<dbReference type="PANTHER" id="PTHR48111">
    <property type="entry name" value="REGULATOR OF RPOS"/>
    <property type="match status" value="1"/>
</dbReference>
<dbReference type="SUPFAM" id="SSF52172">
    <property type="entry name" value="CheY-like"/>
    <property type="match status" value="1"/>
</dbReference>
<keyword evidence="2" id="KW-0902">Two-component regulatory system</keyword>
<dbReference type="CDD" id="cd00156">
    <property type="entry name" value="REC"/>
    <property type="match status" value="1"/>
</dbReference>
<evidence type="ECO:0000259" key="7">
    <source>
        <dbReference type="PROSITE" id="PS50110"/>
    </source>
</evidence>
<organism evidence="9 10">
    <name type="scientific">Pseudomonas coleopterorum</name>
    <dbReference type="NCBI Taxonomy" id="1605838"/>
    <lineage>
        <taxon>Bacteria</taxon>
        <taxon>Pseudomonadati</taxon>
        <taxon>Pseudomonadota</taxon>
        <taxon>Gammaproteobacteria</taxon>
        <taxon>Pseudomonadales</taxon>
        <taxon>Pseudomonadaceae</taxon>
        <taxon>Pseudomonas</taxon>
    </lineage>
</organism>
<evidence type="ECO:0000313" key="10">
    <source>
        <dbReference type="Proteomes" id="UP001258207"/>
    </source>
</evidence>
<feature type="domain" description="HDOD" evidence="8">
    <location>
        <begin position="157"/>
        <end position="345"/>
    </location>
</feature>
<protein>
    <submittedName>
        <fullName evidence="9">HDOD domain-containing protein</fullName>
    </submittedName>
</protein>
<dbReference type="InterPro" id="IPR001789">
    <property type="entry name" value="Sig_transdc_resp-reg_receiver"/>
</dbReference>
<dbReference type="GO" id="GO:0005829">
    <property type="term" value="C:cytosol"/>
    <property type="evidence" value="ECO:0007669"/>
    <property type="project" value="TreeGrafter"/>
</dbReference>
<dbReference type="InterPro" id="IPR013976">
    <property type="entry name" value="HDOD"/>
</dbReference>
<reference evidence="9" key="1">
    <citation type="submission" date="2023-09" db="EMBL/GenBank/DDBJ databases">
        <title>First report of Pseudomonas coleopterorum DJ13 causing leaf spot on Rhododendron pulchrum Sweet in China.</title>
        <authorList>
            <person name="Zhang Y."/>
        </authorList>
    </citation>
    <scope>NUCLEOTIDE SEQUENCE</scope>
    <source>
        <strain evidence="9">DJ13</strain>
    </source>
</reference>
<evidence type="ECO:0000313" key="9">
    <source>
        <dbReference type="EMBL" id="WNC09817.1"/>
    </source>
</evidence>
<keyword evidence="3" id="KW-0805">Transcription regulation</keyword>
<evidence type="ECO:0000256" key="4">
    <source>
        <dbReference type="ARBA" id="ARBA00023125"/>
    </source>
</evidence>
<dbReference type="InterPro" id="IPR039420">
    <property type="entry name" value="WalR-like"/>
</dbReference>
<dbReference type="Gene3D" id="3.40.50.2300">
    <property type="match status" value="1"/>
</dbReference>
<dbReference type="GO" id="GO:0000976">
    <property type="term" value="F:transcription cis-regulatory region binding"/>
    <property type="evidence" value="ECO:0007669"/>
    <property type="project" value="TreeGrafter"/>
</dbReference>
<dbReference type="SUPFAM" id="SSF109604">
    <property type="entry name" value="HD-domain/PDEase-like"/>
    <property type="match status" value="1"/>
</dbReference>
<dbReference type="GO" id="GO:0006355">
    <property type="term" value="P:regulation of DNA-templated transcription"/>
    <property type="evidence" value="ECO:0007669"/>
    <property type="project" value="TreeGrafter"/>
</dbReference>
<proteinExistence type="predicted"/>
<evidence type="ECO:0000256" key="3">
    <source>
        <dbReference type="ARBA" id="ARBA00023015"/>
    </source>
</evidence>
<sequence length="401" mass="43686">MNAVASMPPRVLIADSDPWMRDLLSQMLLAVRGDARLQMCATGPDALEHLRELPDLVIATRELPGISGLDLLRGVRKSPRLATLPFILLSERGDSASVREVLPLAPTAYLTKPVDMAGLKARLLTLLPNSGDAGAQRNPQIAAGTTLDHYVERRRLECDGGPLLCDVQAAVIRASGDMKVLEANLRSDPQVTAVLISAANSAAKPGASPVLTLQQALYALGVTQSRNLLLALASKPGAYLTDPLLLERAEVCWNRSAHTAEFARSIARQQQVDEWFCHCAGLLHCLGDLALLRVLQEWQLAGGELDEVRITQVLRTFSAPYGSELRRRWRLPLELRELIAATYQLGGGVYSREKLIVNVAAQMASLGADEDVTQIAQGKPARLLRIGVSQLNWWRGAPMIR</sequence>
<evidence type="ECO:0000256" key="2">
    <source>
        <dbReference type="ARBA" id="ARBA00023012"/>
    </source>
</evidence>
<dbReference type="PANTHER" id="PTHR48111:SF4">
    <property type="entry name" value="DNA-BINDING DUAL TRANSCRIPTIONAL REGULATOR OMPR"/>
    <property type="match status" value="1"/>
</dbReference>
<gene>
    <name evidence="9" type="ORF">RI108_21640</name>
</gene>
<dbReference type="Gene3D" id="1.10.3210.10">
    <property type="entry name" value="Hypothetical protein af1432"/>
    <property type="match status" value="1"/>
</dbReference>
<dbReference type="GO" id="GO:0000156">
    <property type="term" value="F:phosphorelay response regulator activity"/>
    <property type="evidence" value="ECO:0007669"/>
    <property type="project" value="TreeGrafter"/>
</dbReference>
<keyword evidence="1" id="KW-0597">Phosphoprotein</keyword>
<dbReference type="PROSITE" id="PS50110">
    <property type="entry name" value="RESPONSE_REGULATORY"/>
    <property type="match status" value="1"/>
</dbReference>
<feature type="domain" description="Response regulatory" evidence="7">
    <location>
        <begin position="10"/>
        <end position="127"/>
    </location>
</feature>
<dbReference type="EMBL" id="CP134081">
    <property type="protein sequence ID" value="WNC09817.1"/>
    <property type="molecule type" value="Genomic_DNA"/>
</dbReference>
<evidence type="ECO:0000256" key="6">
    <source>
        <dbReference type="PROSITE-ProRule" id="PRU00169"/>
    </source>
</evidence>
<accession>A0AAJ6LZG0</accession>
<dbReference type="InterPro" id="IPR011006">
    <property type="entry name" value="CheY-like_superfamily"/>
</dbReference>
<keyword evidence="5" id="KW-0804">Transcription</keyword>
<evidence type="ECO:0000259" key="8">
    <source>
        <dbReference type="PROSITE" id="PS51833"/>
    </source>
</evidence>
<dbReference type="PROSITE" id="PS51833">
    <property type="entry name" value="HDOD"/>
    <property type="match status" value="1"/>
</dbReference>
<evidence type="ECO:0000256" key="1">
    <source>
        <dbReference type="ARBA" id="ARBA00022553"/>
    </source>
</evidence>
<dbReference type="RefSeq" id="WP_310792012.1">
    <property type="nucleotide sequence ID" value="NZ_CP134081.1"/>
</dbReference>
<dbReference type="GO" id="GO:0032993">
    <property type="term" value="C:protein-DNA complex"/>
    <property type="evidence" value="ECO:0007669"/>
    <property type="project" value="TreeGrafter"/>
</dbReference>
<keyword evidence="4" id="KW-0238">DNA-binding</keyword>
<dbReference type="SMART" id="SM00448">
    <property type="entry name" value="REC"/>
    <property type="match status" value="1"/>
</dbReference>
<dbReference type="Proteomes" id="UP001258207">
    <property type="component" value="Chromosome"/>
</dbReference>
<dbReference type="AlphaFoldDB" id="A0AAJ6LZG0"/>
<name>A0AAJ6LZG0_9PSED</name>